<dbReference type="GO" id="GO:0006629">
    <property type="term" value="P:lipid metabolic process"/>
    <property type="evidence" value="ECO:0007669"/>
    <property type="project" value="UniProtKB-ARBA"/>
</dbReference>
<dbReference type="EMBL" id="UFQT01000441">
    <property type="protein sequence ID" value="SSX24358.1"/>
    <property type="molecule type" value="Genomic_DNA"/>
</dbReference>
<organism evidence="3">
    <name type="scientific">Culicoides sonorensis</name>
    <name type="common">Biting midge</name>
    <dbReference type="NCBI Taxonomy" id="179676"/>
    <lineage>
        <taxon>Eukaryota</taxon>
        <taxon>Metazoa</taxon>
        <taxon>Ecdysozoa</taxon>
        <taxon>Arthropoda</taxon>
        <taxon>Hexapoda</taxon>
        <taxon>Insecta</taxon>
        <taxon>Pterygota</taxon>
        <taxon>Neoptera</taxon>
        <taxon>Endopterygota</taxon>
        <taxon>Diptera</taxon>
        <taxon>Nematocera</taxon>
        <taxon>Chironomoidea</taxon>
        <taxon>Ceratopogonidae</taxon>
        <taxon>Ceratopogoninae</taxon>
        <taxon>Culicoides</taxon>
        <taxon>Monoculicoides</taxon>
    </lineage>
</organism>
<dbReference type="PRINTS" id="PR00081">
    <property type="entry name" value="GDHRDH"/>
</dbReference>
<dbReference type="Gene3D" id="3.40.50.720">
    <property type="entry name" value="NAD(P)-binding Rossmann-like Domain"/>
    <property type="match status" value="3"/>
</dbReference>
<reference evidence="3" key="1">
    <citation type="submission" date="2018-07" db="EMBL/GenBank/DDBJ databases">
        <authorList>
            <person name="Quirk P.G."/>
            <person name="Krulwich T.A."/>
        </authorList>
    </citation>
    <scope>NUCLEOTIDE SEQUENCE</scope>
</reference>
<gene>
    <name evidence="3" type="primary">CSON010729</name>
</gene>
<dbReference type="FunFam" id="3.40.50.720:FF:000084">
    <property type="entry name" value="Short-chain dehydrogenase reductase"/>
    <property type="match status" value="3"/>
</dbReference>
<dbReference type="SUPFAM" id="SSF51735">
    <property type="entry name" value="NAD(P)-binding Rossmann-fold domains"/>
    <property type="match status" value="3"/>
</dbReference>
<dbReference type="PROSITE" id="PS00061">
    <property type="entry name" value="ADH_SHORT"/>
    <property type="match status" value="2"/>
</dbReference>
<name>A0A336ME84_CULSO</name>
<dbReference type="Pfam" id="PF13561">
    <property type="entry name" value="adh_short_C2"/>
    <property type="match status" value="3"/>
</dbReference>
<sequence>MSFSDKVVLITGASSGIGAGTAIAFAKEGASLVLVARTLLNLEQTKYECECVAIKNTPDPLLIPADLTIESDVERIISKTIKTFGKLDVLVNNAGANRYHTIENCSLPDFDFVINTNLRAPYHLTTIAIPYLEKTKGNIVNISSIAGTRPYTNANTYCASKAALDQFTRCSAVELASKGIRVNAISPGLIVTNFQLASGMDPEFYEKYIKGTKDSYPLGRAGEPEDVADAVVFMASDKAKYITGVVLPVDGGKSCYVDSERKMSFTGKVVLVTGASSGIGAGIAIAFAKEGASLALTARNSANLEKTKKDCLAVALKGIPDPFLITADLLIEDDIVKIITETINKFGKLDVLVNNAGANRYQNIQNLSLADYDFTLNLNLRAPYQLTNLAIPYLEKTQGNIVNISSISGTRPFSHANAYGAAKAGLDQFTRCTAVELAPKKIRVNAISPGLIISNFQKSAGMSDEDYAKYIEGTKQSYPLGRPGEPEDVAEAVIFIASEKAKFITGVVLPVDGEMSFYGKVVVITGASSGIGAATALAFTKEKASVVLVGRSIENLQKTKERCFTELSRESHEPLIIVADLTLDTDVQKVIDETVSKFNGIDVLVNCAGIGLYKSIEDTSMEQYDHVMRVNMRAPYLLTKLAIPHLALTKGNIVNVSSIMSFRGFLNVNAYSTSKAAMDQFAKCTALELAPKKIRVNVVNPGFTTGNFQKSAGVSEEAYNAIVEASKESYPLGRAGDPEDVAEAILFLASDKAKFITGVVLPVDGGKSCQCPQRRKIALINCTINLNQNTGETIE</sequence>
<dbReference type="InterPro" id="IPR057326">
    <property type="entry name" value="KR_dom"/>
</dbReference>
<dbReference type="InterPro" id="IPR002347">
    <property type="entry name" value="SDR_fam"/>
</dbReference>
<feature type="domain" description="Ketoreductase" evidence="2">
    <location>
        <begin position="520"/>
        <end position="693"/>
    </location>
</feature>
<dbReference type="InterPro" id="IPR020904">
    <property type="entry name" value="Sc_DH/Rdtase_CS"/>
</dbReference>
<dbReference type="PANTHER" id="PTHR43975">
    <property type="entry name" value="ZGC:101858"/>
    <property type="match status" value="1"/>
</dbReference>
<keyword evidence="1" id="KW-0560">Oxidoreductase</keyword>
<dbReference type="SMART" id="SM00822">
    <property type="entry name" value="PKS_KR"/>
    <property type="match status" value="1"/>
</dbReference>
<dbReference type="PANTHER" id="PTHR43975:SF2">
    <property type="entry name" value="EG:BACR7A4.14 PROTEIN-RELATED"/>
    <property type="match status" value="1"/>
</dbReference>
<dbReference type="AlphaFoldDB" id="A0A336ME84"/>
<dbReference type="NCBIfam" id="NF005559">
    <property type="entry name" value="PRK07231.1"/>
    <property type="match status" value="2"/>
</dbReference>
<dbReference type="GO" id="GO:0016491">
    <property type="term" value="F:oxidoreductase activity"/>
    <property type="evidence" value="ECO:0007669"/>
    <property type="project" value="UniProtKB-KW"/>
</dbReference>
<proteinExistence type="predicted"/>
<protein>
    <submittedName>
        <fullName evidence="3">CSON010729 protein</fullName>
    </submittedName>
</protein>
<evidence type="ECO:0000256" key="1">
    <source>
        <dbReference type="ARBA" id="ARBA00023002"/>
    </source>
</evidence>
<evidence type="ECO:0000259" key="2">
    <source>
        <dbReference type="SMART" id="SM00822"/>
    </source>
</evidence>
<dbReference type="OMA" id="CEWAGDK"/>
<evidence type="ECO:0000313" key="3">
    <source>
        <dbReference type="EMBL" id="SSX24358.1"/>
    </source>
</evidence>
<dbReference type="InterPro" id="IPR036291">
    <property type="entry name" value="NAD(P)-bd_dom_sf"/>
</dbReference>
<dbReference type="VEuPathDB" id="VectorBase:CSON010729"/>
<accession>A0A336ME84</accession>
<dbReference type="PRINTS" id="PR00080">
    <property type="entry name" value="SDRFAMILY"/>
</dbReference>